<sequence length="448" mass="52255">MDFLLSSRSLKRIKESGLENDLDIILFDDTIHCSKFSASFLSSTISKILRSDNTINEIKLDFPPKSIYYSNHDELKTKISQTDFITCIKNLLEGEAIHIEENNKINKAQLFIEFGILLDNEEFIEEGLKLQNLTEETTKINKENVIEIIKLTGQLKRYQQFSQQIYTTVSQNFYRLIEDQEFADIDKEDLEAILSSPSLKIKSEDSLFQLIYSQGPEYYFLFDYIEIQYLSMENVERIIQIIDNYEISLHKQLWSSICRRLLADPSKINEKNNPRSVEDNLNEIKCDDGIIEYLSKLSKSNVYDNKIIDVETSKTYDGEIRSLFDKSQETRFRLDNVSDRFILIDFKDNKVNFSKYHFSVPSSKTHWSSGRPTSWNIEGSNDKNSWDLIDMKQNDESLNGWGRNNTFSCQNTSNKFYRYIKLKNLVSHGGNHLLLLSGIEFFGSLIKQ</sequence>
<proteinExistence type="predicted"/>
<dbReference type="Gene3D" id="2.60.120.260">
    <property type="entry name" value="Galactose-binding domain-like"/>
    <property type="match status" value="1"/>
</dbReference>
<dbReference type="InterPro" id="IPR008979">
    <property type="entry name" value="Galactose-bd-like_sf"/>
</dbReference>
<name>A0ABR2L2H8_9EUKA</name>
<evidence type="ECO:0000313" key="2">
    <source>
        <dbReference type="EMBL" id="KAK8897570.1"/>
    </source>
</evidence>
<dbReference type="Gene3D" id="1.25.40.420">
    <property type="match status" value="1"/>
</dbReference>
<accession>A0ABR2L2H8</accession>
<dbReference type="Proteomes" id="UP001470230">
    <property type="component" value="Unassembled WGS sequence"/>
</dbReference>
<reference evidence="2 3" key="1">
    <citation type="submission" date="2024-04" db="EMBL/GenBank/DDBJ databases">
        <title>Tritrichomonas musculus Genome.</title>
        <authorList>
            <person name="Alves-Ferreira E."/>
            <person name="Grigg M."/>
            <person name="Lorenzi H."/>
            <person name="Galac M."/>
        </authorList>
    </citation>
    <scope>NUCLEOTIDE SEQUENCE [LARGE SCALE GENOMIC DNA]</scope>
    <source>
        <strain evidence="2 3">EAF2021</strain>
    </source>
</reference>
<dbReference type="EMBL" id="JAPFFF010000002">
    <property type="protein sequence ID" value="KAK8897570.1"/>
    <property type="molecule type" value="Genomic_DNA"/>
</dbReference>
<dbReference type="Pfam" id="PF07707">
    <property type="entry name" value="BACK"/>
    <property type="match status" value="1"/>
</dbReference>
<protein>
    <recommendedName>
        <fullName evidence="1">BACK domain-containing protein</fullName>
    </recommendedName>
</protein>
<evidence type="ECO:0000259" key="1">
    <source>
        <dbReference type="Pfam" id="PF07707"/>
    </source>
</evidence>
<evidence type="ECO:0000313" key="3">
    <source>
        <dbReference type="Proteomes" id="UP001470230"/>
    </source>
</evidence>
<organism evidence="2 3">
    <name type="scientific">Tritrichomonas musculus</name>
    <dbReference type="NCBI Taxonomy" id="1915356"/>
    <lineage>
        <taxon>Eukaryota</taxon>
        <taxon>Metamonada</taxon>
        <taxon>Parabasalia</taxon>
        <taxon>Tritrichomonadida</taxon>
        <taxon>Tritrichomonadidae</taxon>
        <taxon>Tritrichomonas</taxon>
    </lineage>
</organism>
<keyword evidence="3" id="KW-1185">Reference proteome</keyword>
<gene>
    <name evidence="2" type="ORF">M9Y10_015528</name>
</gene>
<comment type="caution">
    <text evidence="2">The sequence shown here is derived from an EMBL/GenBank/DDBJ whole genome shotgun (WGS) entry which is preliminary data.</text>
</comment>
<dbReference type="InterPro" id="IPR011705">
    <property type="entry name" value="BACK"/>
</dbReference>
<dbReference type="SUPFAM" id="SSF49785">
    <property type="entry name" value="Galactose-binding domain-like"/>
    <property type="match status" value="1"/>
</dbReference>
<feature type="domain" description="BACK" evidence="1">
    <location>
        <begin position="158"/>
        <end position="211"/>
    </location>
</feature>